<organism evidence="3 4">
    <name type="scientific">Clathrus columnatus</name>
    <dbReference type="NCBI Taxonomy" id="1419009"/>
    <lineage>
        <taxon>Eukaryota</taxon>
        <taxon>Fungi</taxon>
        <taxon>Dikarya</taxon>
        <taxon>Basidiomycota</taxon>
        <taxon>Agaricomycotina</taxon>
        <taxon>Agaricomycetes</taxon>
        <taxon>Phallomycetidae</taxon>
        <taxon>Phallales</taxon>
        <taxon>Clathraceae</taxon>
        <taxon>Clathrus</taxon>
    </lineage>
</organism>
<feature type="domain" description="AMP-dependent synthetase/ligase" evidence="1">
    <location>
        <begin position="44"/>
        <end position="406"/>
    </location>
</feature>
<dbReference type="PANTHER" id="PTHR24096">
    <property type="entry name" value="LONG-CHAIN-FATTY-ACID--COA LIGASE"/>
    <property type="match status" value="1"/>
</dbReference>
<gene>
    <name evidence="3" type="ORF">Clacol_006852</name>
</gene>
<dbReference type="Proteomes" id="UP001050691">
    <property type="component" value="Unassembled WGS sequence"/>
</dbReference>
<dbReference type="PROSITE" id="PS00455">
    <property type="entry name" value="AMP_BINDING"/>
    <property type="match status" value="1"/>
</dbReference>
<comment type="caution">
    <text evidence="3">The sequence shown here is derived from an EMBL/GenBank/DDBJ whole genome shotgun (WGS) entry which is preliminary data.</text>
</comment>
<proteinExistence type="predicted"/>
<dbReference type="Gene3D" id="3.30.300.30">
    <property type="match status" value="1"/>
</dbReference>
<reference evidence="3" key="1">
    <citation type="submission" date="2021-10" db="EMBL/GenBank/DDBJ databases">
        <title>De novo Genome Assembly of Clathrus columnatus (Basidiomycota, Fungi) Using Illumina and Nanopore Sequence Data.</title>
        <authorList>
            <person name="Ogiso-Tanaka E."/>
            <person name="Itagaki H."/>
            <person name="Hosoya T."/>
            <person name="Hosaka K."/>
        </authorList>
    </citation>
    <scope>NUCLEOTIDE SEQUENCE</scope>
    <source>
        <strain evidence="3">MO-923</strain>
    </source>
</reference>
<dbReference type="InterPro" id="IPR045851">
    <property type="entry name" value="AMP-bd_C_sf"/>
</dbReference>
<dbReference type="Pfam" id="PF13193">
    <property type="entry name" value="AMP-binding_C"/>
    <property type="match status" value="1"/>
</dbReference>
<sequence>MDETIYPAANLHSFLFSNPFHHKSLDTDRYGSSPPLPKIPDSRVFCVDPHAKVSLTFGRLRSESLRLAQGIHERFGKPEYHSNFGSGSSAGPVVLVQLPNSAAYPLILLGFIAAGWVVSTSNPANTSFELAHFIELCEPKVIITQPGDLGEKTVQEACRVANSDAEILLADVNQDWEQTLLLSEKSNSERSWTSLLSDKEFNVPSMTVAEANSRVAMILWTSGTTGKSKGAMLTHRAIVSGVVMLRIGNPAYLSHEGLSIGATIVIQRRFDLKDYLSIVARYGITFLHVVPPVVVAISSTDLVEKPEYSLSSVLGIASAGAPLPPELVKRVRDLTGAVTKSVYGMTESGPITSFKGNTWDEIQGNSGLPIYPVEISIVPLGGLNAHNSNTSGEIVLRSPAVMLGYLKNQKATEETLRSGGLHTGDHGYLDEKGYLRITGRLKELIKYKGFQVSPTELEAVISEIPEIKDVTVSSIYSEAQATELPMAYVIPRTSDLIRIVASQARPQSEARAHSRMSFAPNDLETLAEQIKQMVENRCIYYKRLRGGVMFVCELPKSPNGKVVRSALKDLNGVFIDCYADRKVKL</sequence>
<dbReference type="SUPFAM" id="SSF56801">
    <property type="entry name" value="Acetyl-CoA synthetase-like"/>
    <property type="match status" value="1"/>
</dbReference>
<keyword evidence="4" id="KW-1185">Reference proteome</keyword>
<evidence type="ECO:0000313" key="3">
    <source>
        <dbReference type="EMBL" id="GJJ12609.1"/>
    </source>
</evidence>
<evidence type="ECO:0000259" key="1">
    <source>
        <dbReference type="Pfam" id="PF00501"/>
    </source>
</evidence>
<dbReference type="EMBL" id="BPWL01000007">
    <property type="protein sequence ID" value="GJJ12609.1"/>
    <property type="molecule type" value="Genomic_DNA"/>
</dbReference>
<dbReference type="InterPro" id="IPR025110">
    <property type="entry name" value="AMP-bd_C"/>
</dbReference>
<dbReference type="Pfam" id="PF00501">
    <property type="entry name" value="AMP-binding"/>
    <property type="match status" value="1"/>
</dbReference>
<accession>A0AAV5AIU9</accession>
<dbReference type="AlphaFoldDB" id="A0AAV5AIU9"/>
<evidence type="ECO:0000313" key="4">
    <source>
        <dbReference type="Proteomes" id="UP001050691"/>
    </source>
</evidence>
<name>A0AAV5AIU9_9AGAM</name>
<evidence type="ECO:0000259" key="2">
    <source>
        <dbReference type="Pfam" id="PF13193"/>
    </source>
</evidence>
<dbReference type="InterPro" id="IPR000873">
    <property type="entry name" value="AMP-dep_synth/lig_dom"/>
</dbReference>
<dbReference type="Gene3D" id="3.40.50.12780">
    <property type="entry name" value="N-terminal domain of ligase-like"/>
    <property type="match status" value="1"/>
</dbReference>
<dbReference type="InterPro" id="IPR042099">
    <property type="entry name" value="ANL_N_sf"/>
</dbReference>
<dbReference type="GO" id="GO:0016405">
    <property type="term" value="F:CoA-ligase activity"/>
    <property type="evidence" value="ECO:0007669"/>
    <property type="project" value="TreeGrafter"/>
</dbReference>
<protein>
    <submittedName>
        <fullName evidence="3">Uncharacterized protein</fullName>
    </submittedName>
</protein>
<dbReference type="GO" id="GO:0019748">
    <property type="term" value="P:secondary metabolic process"/>
    <property type="evidence" value="ECO:0007669"/>
    <property type="project" value="TreeGrafter"/>
</dbReference>
<dbReference type="PANTHER" id="PTHR24096:SF295">
    <property type="entry name" value="ACETYL-COA SYNTHETASE-LIKE PROTEIN"/>
    <property type="match status" value="1"/>
</dbReference>
<dbReference type="InterPro" id="IPR020845">
    <property type="entry name" value="AMP-binding_CS"/>
</dbReference>
<feature type="domain" description="AMP-binding enzyme C-terminal" evidence="2">
    <location>
        <begin position="456"/>
        <end position="561"/>
    </location>
</feature>